<organism evidence="1 2">
    <name type="scientific">Paludisphaera mucosa</name>
    <dbReference type="NCBI Taxonomy" id="3030827"/>
    <lineage>
        <taxon>Bacteria</taxon>
        <taxon>Pseudomonadati</taxon>
        <taxon>Planctomycetota</taxon>
        <taxon>Planctomycetia</taxon>
        <taxon>Isosphaerales</taxon>
        <taxon>Isosphaeraceae</taxon>
        <taxon>Paludisphaera</taxon>
    </lineage>
</organism>
<proteinExistence type="predicted"/>
<dbReference type="SUPFAM" id="SSF159238">
    <property type="entry name" value="SO1590-like"/>
    <property type="match status" value="1"/>
</dbReference>
<evidence type="ECO:0000313" key="2">
    <source>
        <dbReference type="Proteomes" id="UP001216907"/>
    </source>
</evidence>
<dbReference type="EMBL" id="JARRAG010000002">
    <property type="protein sequence ID" value="MDG3007797.1"/>
    <property type="molecule type" value="Genomic_DNA"/>
</dbReference>
<dbReference type="InterPro" id="IPR023159">
    <property type="entry name" value="SO1590-like_sf"/>
</dbReference>
<dbReference type="InterPro" id="IPR021607">
    <property type="entry name" value="DUF3224"/>
</dbReference>
<dbReference type="Gene3D" id="2.40.350.10">
    <property type="entry name" value="SO1590-like"/>
    <property type="match status" value="1"/>
</dbReference>
<reference evidence="1 2" key="1">
    <citation type="submission" date="2023-03" db="EMBL/GenBank/DDBJ databases">
        <title>Paludisphaera mucosa sp. nov. a novel planctomycete from northern fen.</title>
        <authorList>
            <person name="Ivanova A."/>
        </authorList>
    </citation>
    <scope>NUCLEOTIDE SEQUENCE [LARGE SCALE GENOMIC DNA]</scope>
    <source>
        <strain evidence="1 2">Pla2</strain>
    </source>
</reference>
<name>A0ABT6FJN5_9BACT</name>
<dbReference type="Proteomes" id="UP001216907">
    <property type="component" value="Unassembled WGS sequence"/>
</dbReference>
<keyword evidence="2" id="KW-1185">Reference proteome</keyword>
<gene>
    <name evidence="1" type="ORF">PZE19_28880</name>
</gene>
<comment type="caution">
    <text evidence="1">The sequence shown here is derived from an EMBL/GenBank/DDBJ whole genome shotgun (WGS) entry which is preliminary data.</text>
</comment>
<sequence>MMATRICGEFEVKMAPQQPGDLAREAGVHRMALDKRYRGDLEAVGKGEMLAAHGAVEGSAGYVAIERVTGTLQGRSGSFVIQHHGIMDRGAPGLSITVVPDTGTDGLEGLAGKMGITVGEGKHYYDFEYTLPDVP</sequence>
<accession>A0ABT6FJN5</accession>
<evidence type="ECO:0000313" key="1">
    <source>
        <dbReference type="EMBL" id="MDG3007797.1"/>
    </source>
</evidence>
<protein>
    <submittedName>
        <fullName evidence="1">DUF3224 domain-containing protein</fullName>
    </submittedName>
</protein>
<dbReference type="Pfam" id="PF11528">
    <property type="entry name" value="DUF3224"/>
    <property type="match status" value="1"/>
</dbReference>